<organism evidence="2 3">
    <name type="scientific">Salix viminalis</name>
    <name type="common">Common osier</name>
    <name type="synonym">Basket willow</name>
    <dbReference type="NCBI Taxonomy" id="40686"/>
    <lineage>
        <taxon>Eukaryota</taxon>
        <taxon>Viridiplantae</taxon>
        <taxon>Streptophyta</taxon>
        <taxon>Embryophyta</taxon>
        <taxon>Tracheophyta</taxon>
        <taxon>Spermatophyta</taxon>
        <taxon>Magnoliopsida</taxon>
        <taxon>eudicotyledons</taxon>
        <taxon>Gunneridae</taxon>
        <taxon>Pentapetalae</taxon>
        <taxon>rosids</taxon>
        <taxon>fabids</taxon>
        <taxon>Malpighiales</taxon>
        <taxon>Salicaceae</taxon>
        <taxon>Saliceae</taxon>
        <taxon>Salix</taxon>
    </lineage>
</organism>
<keyword evidence="3" id="KW-1185">Reference proteome</keyword>
<reference evidence="2" key="1">
    <citation type="submission" date="2022-11" db="EMBL/GenBank/DDBJ databases">
        <authorList>
            <person name="Hyden B.L."/>
            <person name="Feng K."/>
            <person name="Yates T."/>
            <person name="Jawdy S."/>
            <person name="Smart L.B."/>
            <person name="Muchero W."/>
        </authorList>
    </citation>
    <scope>NUCLEOTIDE SEQUENCE</scope>
    <source>
        <tissue evidence="2">Shoot tip</tissue>
    </source>
</reference>
<protein>
    <submittedName>
        <fullName evidence="2">Uncharacterized protein</fullName>
    </submittedName>
</protein>
<proteinExistence type="predicted"/>
<gene>
    <name evidence="2" type="ORF">OIU85_004538</name>
</gene>
<reference evidence="2" key="2">
    <citation type="journal article" date="2023" name="Int. J. Mol. Sci.">
        <title>De Novo Assembly and Annotation of 11 Diverse Shrub Willow (Salix) Genomes Reveals Novel Gene Organization in Sex-Linked Regions.</title>
        <authorList>
            <person name="Hyden B."/>
            <person name="Feng K."/>
            <person name="Yates T.B."/>
            <person name="Jawdy S."/>
            <person name="Cereghino C."/>
            <person name="Smart L.B."/>
            <person name="Muchero W."/>
        </authorList>
    </citation>
    <scope>NUCLEOTIDE SEQUENCE [LARGE SCALE GENOMIC DNA]</scope>
    <source>
        <tissue evidence="2">Shoot tip</tissue>
    </source>
</reference>
<dbReference type="OrthoDB" id="10438296at2759"/>
<feature type="region of interest" description="Disordered" evidence="1">
    <location>
        <begin position="85"/>
        <end position="119"/>
    </location>
</feature>
<comment type="caution">
    <text evidence="2">The sequence shown here is derived from an EMBL/GenBank/DDBJ whole genome shotgun (WGS) entry which is preliminary data.</text>
</comment>
<sequence length="310" mass="31200">MGKQKAKKKSPSSSSRPPPSCPARPLASGPSSPNKKQARHSSLPPQSRSLDLVLPPMKLTGPNLCSPPDLAAAGSAPISQELVASGAAPSLVSSGPISVDQAPPIASPQPSSPKLQASKSSPSFCMLFAPVEVHSPGDSDIDDSFAYNSDSSSHYGSLALANSELNARQPSSASSAPVDAEGPLEVPAASPSASTAFVLPTSSSAKKVVLSSEGTELVHNSVALAPPLTDEGLQDPMVCEAATGVYDWQPVPKKQTSNRQPKIGSVPTDLALGNDSSTSNGKSVEAVGKVSGGTDLTALGSVAAGSTMAC</sequence>
<name>A0A9Q0SY61_SALVM</name>
<dbReference type="EMBL" id="JAPFFL010000011">
    <property type="protein sequence ID" value="KAJ6693768.1"/>
    <property type="molecule type" value="Genomic_DNA"/>
</dbReference>
<feature type="region of interest" description="Disordered" evidence="1">
    <location>
        <begin position="166"/>
        <end position="188"/>
    </location>
</feature>
<evidence type="ECO:0000256" key="1">
    <source>
        <dbReference type="SAM" id="MobiDB-lite"/>
    </source>
</evidence>
<feature type="region of interest" description="Disordered" evidence="1">
    <location>
        <begin position="251"/>
        <end position="288"/>
    </location>
</feature>
<feature type="compositionally biased region" description="Basic residues" evidence="1">
    <location>
        <begin position="1"/>
        <end position="10"/>
    </location>
</feature>
<feature type="compositionally biased region" description="Polar residues" evidence="1">
    <location>
        <begin position="166"/>
        <end position="175"/>
    </location>
</feature>
<feature type="region of interest" description="Disordered" evidence="1">
    <location>
        <begin position="1"/>
        <end position="73"/>
    </location>
</feature>
<accession>A0A9Q0SY61</accession>
<dbReference type="Proteomes" id="UP001151529">
    <property type="component" value="Chromosome 13"/>
</dbReference>
<evidence type="ECO:0000313" key="2">
    <source>
        <dbReference type="EMBL" id="KAJ6693768.1"/>
    </source>
</evidence>
<dbReference type="AlphaFoldDB" id="A0A9Q0SY61"/>
<evidence type="ECO:0000313" key="3">
    <source>
        <dbReference type="Proteomes" id="UP001151529"/>
    </source>
</evidence>